<dbReference type="PROSITE" id="PS01123">
    <property type="entry name" value="TNASE_1"/>
    <property type="match status" value="1"/>
</dbReference>
<dbReference type="Gene3D" id="2.40.50.90">
    <property type="match status" value="1"/>
</dbReference>
<evidence type="ECO:0000313" key="5">
    <source>
        <dbReference type="EMBL" id="MBB4036549.1"/>
    </source>
</evidence>
<dbReference type="Pfam" id="PF00565">
    <property type="entry name" value="SNase"/>
    <property type="match status" value="1"/>
</dbReference>
<accession>A0A840CPE2</accession>
<dbReference type="GO" id="GO:0004519">
    <property type="term" value="F:endonuclease activity"/>
    <property type="evidence" value="ECO:0007669"/>
    <property type="project" value="UniProtKB-KW"/>
</dbReference>
<evidence type="ECO:0000256" key="2">
    <source>
        <dbReference type="ARBA" id="ARBA00022759"/>
    </source>
</evidence>
<sequence length="208" mass="24172">MRYIIILLSFLSISLYSQNTIRGKVVKISDGDTVVLRDSTNTQHRIRLDGIDCPERGQAFGNVATNFTRGICAGKDIIVDIIGYDRYKRILGVVWVEDVNLNEELLKAGLAWRYKYNKSEEYHRLEQEARKNRKGLWVDKEPIAPWDFRKKGQNTISVGVSYVYKAKSNIYHRRKDCPELTKYKSDINKIDIKEAKRNNLYPCTMCSK</sequence>
<proteinExistence type="predicted"/>
<evidence type="ECO:0000313" key="6">
    <source>
        <dbReference type="Proteomes" id="UP000555103"/>
    </source>
</evidence>
<dbReference type="SMART" id="SM00318">
    <property type="entry name" value="SNc"/>
    <property type="match status" value="1"/>
</dbReference>
<dbReference type="PANTHER" id="PTHR12302">
    <property type="entry name" value="EBNA2 BINDING PROTEIN P100"/>
    <property type="match status" value="1"/>
</dbReference>
<gene>
    <name evidence="5" type="ORF">GGR21_002455</name>
</gene>
<comment type="caution">
    <text evidence="5">The sequence shown here is derived from an EMBL/GenBank/DDBJ whole genome shotgun (WGS) entry which is preliminary data.</text>
</comment>
<dbReference type="InterPro" id="IPR035437">
    <property type="entry name" value="SNase_OB-fold_sf"/>
</dbReference>
<dbReference type="AlphaFoldDB" id="A0A840CPE2"/>
<evidence type="ECO:0000256" key="1">
    <source>
        <dbReference type="ARBA" id="ARBA00022722"/>
    </source>
</evidence>
<dbReference type="PANTHER" id="PTHR12302:SF3">
    <property type="entry name" value="SERINE_THREONINE-PROTEIN KINASE 31"/>
    <property type="match status" value="1"/>
</dbReference>
<keyword evidence="2 5" id="KW-0255">Endonuclease</keyword>
<keyword evidence="3" id="KW-0378">Hydrolase</keyword>
<dbReference type="GO" id="GO:0016787">
    <property type="term" value="F:hydrolase activity"/>
    <property type="evidence" value="ECO:0007669"/>
    <property type="project" value="UniProtKB-KW"/>
</dbReference>
<keyword evidence="6" id="KW-1185">Reference proteome</keyword>
<name>A0A840CPE2_9BACT</name>
<dbReference type="InterPro" id="IPR002071">
    <property type="entry name" value="Thermonucl_AS"/>
</dbReference>
<dbReference type="RefSeq" id="WP_183307450.1">
    <property type="nucleotide sequence ID" value="NZ_JACIEP010000008.1"/>
</dbReference>
<dbReference type="PROSITE" id="PS50830">
    <property type="entry name" value="TNASE_3"/>
    <property type="match status" value="1"/>
</dbReference>
<feature type="domain" description="TNase-like" evidence="4">
    <location>
        <begin position="19"/>
        <end position="139"/>
    </location>
</feature>
<evidence type="ECO:0000259" key="4">
    <source>
        <dbReference type="PROSITE" id="PS50830"/>
    </source>
</evidence>
<dbReference type="InterPro" id="IPR016071">
    <property type="entry name" value="Staphylococal_nuclease_OB-fold"/>
</dbReference>
<reference evidence="5 6" key="1">
    <citation type="submission" date="2020-08" db="EMBL/GenBank/DDBJ databases">
        <title>Genomic Encyclopedia of Type Strains, Phase IV (KMG-IV): sequencing the most valuable type-strain genomes for metagenomic binning, comparative biology and taxonomic classification.</title>
        <authorList>
            <person name="Goeker M."/>
        </authorList>
    </citation>
    <scope>NUCLEOTIDE SEQUENCE [LARGE SCALE GENOMIC DNA]</scope>
    <source>
        <strain evidence="5 6">DSM 104969</strain>
    </source>
</reference>
<dbReference type="EMBL" id="JACIEP010000008">
    <property type="protein sequence ID" value="MBB4036549.1"/>
    <property type="molecule type" value="Genomic_DNA"/>
</dbReference>
<protein>
    <submittedName>
        <fullName evidence="5">Endonuclease YncB(Thermonuclease family)</fullName>
    </submittedName>
</protein>
<evidence type="ECO:0000256" key="3">
    <source>
        <dbReference type="ARBA" id="ARBA00022801"/>
    </source>
</evidence>
<keyword evidence="1" id="KW-0540">Nuclease</keyword>
<organism evidence="5 6">
    <name type="scientific">Dysgonomonas hofstadii</name>
    <dbReference type="NCBI Taxonomy" id="637886"/>
    <lineage>
        <taxon>Bacteria</taxon>
        <taxon>Pseudomonadati</taxon>
        <taxon>Bacteroidota</taxon>
        <taxon>Bacteroidia</taxon>
        <taxon>Bacteroidales</taxon>
        <taxon>Dysgonomonadaceae</taxon>
        <taxon>Dysgonomonas</taxon>
    </lineage>
</organism>
<dbReference type="SUPFAM" id="SSF50199">
    <property type="entry name" value="Staphylococcal nuclease"/>
    <property type="match status" value="1"/>
</dbReference>
<dbReference type="Proteomes" id="UP000555103">
    <property type="component" value="Unassembled WGS sequence"/>
</dbReference>
<dbReference type="GO" id="GO:0003676">
    <property type="term" value="F:nucleic acid binding"/>
    <property type="evidence" value="ECO:0007669"/>
    <property type="project" value="InterPro"/>
</dbReference>